<gene>
    <name evidence="3" type="ORF">PGO_080330</name>
</gene>
<sequence>MLKYFTNEYYSYLSSGKKKSFMVEKDIKTRTTFFNREDLKNVFVLDPQDTTAGLCLLNISLFLLGGLSKHKVKGDLATNLQGGLFIISLIIFSIQKAFERYILSDILFVVLLFISCMLPFLLLELNGCFNNIVFFPICVMFYFTRYHLRNLFILDSFLILTILIINVSINSSTIDIYIFLFLLIAFSLSILFYRYLYYFSKVIYNSSTSQKSMILMFPYITEYQEICFLKLADILLDLNNYMYIKWNIFCENIPKVHLRNEKETQNLRMISSRLSNKFYTLKNQKMFSIYPPYYCLKVLYHKKLYLITSAIEKKKKEFMKLYSNENKRNIHFLIEIINLQRKSLDSDSHPDLAHHPKSIKRDEKSKEKKKIHTYQKKGINYKEFSSFQNITRDKLNQNDNIKNGTTCTKGSDMGRKKKKKKKKKTENIPQSYEQMGISKQHNQDVSAVHRLTHGHKNNIHKSEKKKVEERKCLNEANESVKMSQRGRREKKKIIKTYHRQNNFVEGHLKKKADSDDEKKKQMGKSQSNVDNDFMNKNSKTNKINVENLMGPSERNVRTDIDNLQMDTSIGGIFSNIIAKKEAKNITPYREKIKKRKEKKKKITQKNVKACEQMFESKYEADRQNGHVQGSVILQCDNMKVFKNKKDKKKTIDNITQMVNKHKVHTKNDMEAKNVKKKFIKKKEHGFEFFFAKKNVRMEHKICDKDITKEVKENVNCNERNDDPSCPSFTASAKHRLNVQLGAKFRSHLNDKKVYRPNNQNNYMNMYMSKQNGKNERNEQSKSYSDQSANYSSKPMPKKMDYSEENFSSSSLKYYHDNELAPEEKIVFINFSCLFYVCIYKIKLLLKYIENVNSVVQGNYFRQGISPKQDHLLAFVDQKIERYYILWSNSVDFVYHVENYISHIILIFIFHLSSVFVRIAPIQLSASYSLFKMASFSTIFMTRFLLTPPIFALIIWPIIKTRSLNPRTIFKIKMRFSLLSLFILVLSIFDYLWTIFLVYKNFWRLDKNVLMNLERTYNCSMFSLSGLFFFVPIFYFLIMQRLKSMWYMYIIWLSIINVIYWSFMDAWLSGLKMNISLMTLIVMCIVFIIRPFEMVKRDIFCRCVLPYILFLDDVLCTIDSEKRLKYLYFQKVGVQARSNNFDTFHG</sequence>
<dbReference type="GeneID" id="39747184"/>
<feature type="transmembrane region" description="Helical" evidence="2">
    <location>
        <begin position="76"/>
        <end position="94"/>
    </location>
</feature>
<proteinExistence type="predicted"/>
<feature type="region of interest" description="Disordered" evidence="1">
    <location>
        <begin position="345"/>
        <end position="371"/>
    </location>
</feature>
<feature type="transmembrane region" description="Helical" evidence="2">
    <location>
        <begin position="939"/>
        <end position="958"/>
    </location>
</feature>
<comment type="caution">
    <text evidence="3">The sequence shown here is derived from an EMBL/GenBank/DDBJ whole genome shotgun (WGS) entry which is preliminary data.</text>
</comment>
<accession>A0A1Y1JD74</accession>
<dbReference type="Proteomes" id="UP000195521">
    <property type="component" value="Unassembled WGS sequence"/>
</dbReference>
<feature type="compositionally biased region" description="Polar residues" evidence="1">
    <location>
        <begin position="780"/>
        <end position="792"/>
    </location>
</feature>
<evidence type="ECO:0000313" key="3">
    <source>
        <dbReference type="EMBL" id="GAW80469.1"/>
    </source>
</evidence>
<keyword evidence="2" id="KW-1133">Transmembrane helix</keyword>
<dbReference type="RefSeq" id="XP_028543058.1">
    <property type="nucleotide sequence ID" value="XM_028687257.1"/>
</dbReference>
<feature type="compositionally biased region" description="Basic residues" evidence="1">
    <location>
        <begin position="415"/>
        <end position="424"/>
    </location>
</feature>
<feature type="compositionally biased region" description="Basic and acidic residues" evidence="1">
    <location>
        <begin position="511"/>
        <end position="520"/>
    </location>
</feature>
<feature type="compositionally biased region" description="Polar residues" evidence="1">
    <location>
        <begin position="397"/>
        <end position="409"/>
    </location>
</feature>
<evidence type="ECO:0000256" key="2">
    <source>
        <dbReference type="SAM" id="Phobius"/>
    </source>
</evidence>
<keyword evidence="2" id="KW-0812">Transmembrane</keyword>
<organism evidence="3 4">
    <name type="scientific">Plasmodium gonderi</name>
    <dbReference type="NCBI Taxonomy" id="77519"/>
    <lineage>
        <taxon>Eukaryota</taxon>
        <taxon>Sar</taxon>
        <taxon>Alveolata</taxon>
        <taxon>Apicomplexa</taxon>
        <taxon>Aconoidasida</taxon>
        <taxon>Haemosporida</taxon>
        <taxon>Plasmodiidae</taxon>
        <taxon>Plasmodium</taxon>
        <taxon>Plasmodium (Plasmodium)</taxon>
    </lineage>
</organism>
<feature type="transmembrane region" description="Helical" evidence="2">
    <location>
        <begin position="101"/>
        <end position="122"/>
    </location>
</feature>
<dbReference type="OrthoDB" id="377446at2759"/>
<keyword evidence="4" id="KW-1185">Reference proteome</keyword>
<feature type="transmembrane region" description="Helical" evidence="2">
    <location>
        <begin position="1018"/>
        <end position="1037"/>
    </location>
</feature>
<name>A0A1Y1JD74_PLAGO</name>
<feature type="region of interest" description="Disordered" evidence="1">
    <location>
        <begin position="396"/>
        <end position="429"/>
    </location>
</feature>
<feature type="transmembrane region" description="Helical" evidence="2">
    <location>
        <begin position="1044"/>
        <end position="1062"/>
    </location>
</feature>
<feature type="region of interest" description="Disordered" evidence="1">
    <location>
        <begin position="504"/>
        <end position="541"/>
    </location>
</feature>
<feature type="compositionally biased region" description="Polar residues" evidence="1">
    <location>
        <begin position="523"/>
        <end position="541"/>
    </location>
</feature>
<dbReference type="EMBL" id="BDQF01000009">
    <property type="protein sequence ID" value="GAW80469.1"/>
    <property type="molecule type" value="Genomic_DNA"/>
</dbReference>
<feature type="transmembrane region" description="Helical" evidence="2">
    <location>
        <begin position="1074"/>
        <end position="1091"/>
    </location>
</feature>
<evidence type="ECO:0000256" key="1">
    <source>
        <dbReference type="SAM" id="MobiDB-lite"/>
    </source>
</evidence>
<protein>
    <submittedName>
        <fullName evidence="3">Uncharacterized protein</fullName>
    </submittedName>
</protein>
<feature type="region of interest" description="Disordered" evidence="1">
    <location>
        <begin position="771"/>
        <end position="798"/>
    </location>
</feature>
<feature type="compositionally biased region" description="Basic and acidic residues" evidence="1">
    <location>
        <begin position="345"/>
        <end position="366"/>
    </location>
</feature>
<feature type="transmembrane region" description="Helical" evidence="2">
    <location>
        <begin position="978"/>
        <end position="998"/>
    </location>
</feature>
<reference evidence="4" key="1">
    <citation type="submission" date="2017-04" db="EMBL/GenBank/DDBJ databases">
        <title>Plasmodium gonderi genome.</title>
        <authorList>
            <person name="Arisue N."/>
            <person name="Honma H."/>
            <person name="Kawai S."/>
            <person name="Tougan T."/>
            <person name="Tanabe K."/>
            <person name="Horii T."/>
        </authorList>
    </citation>
    <scope>NUCLEOTIDE SEQUENCE [LARGE SCALE GENOMIC DNA]</scope>
    <source>
        <strain evidence="4">ATCC 30045</strain>
    </source>
</reference>
<feature type="transmembrane region" description="Helical" evidence="2">
    <location>
        <begin position="176"/>
        <end position="196"/>
    </location>
</feature>
<dbReference type="AlphaFoldDB" id="A0A1Y1JD74"/>
<feature type="transmembrane region" description="Helical" evidence="2">
    <location>
        <begin position="899"/>
        <end position="919"/>
    </location>
</feature>
<keyword evidence="2" id="KW-0472">Membrane</keyword>
<evidence type="ECO:0000313" key="4">
    <source>
        <dbReference type="Proteomes" id="UP000195521"/>
    </source>
</evidence>
<feature type="transmembrane region" description="Helical" evidence="2">
    <location>
        <begin position="151"/>
        <end position="170"/>
    </location>
</feature>
<dbReference type="OMA" id="NFSCLFY"/>